<feature type="domain" description="Protein kinase" evidence="11">
    <location>
        <begin position="13"/>
        <end position="273"/>
    </location>
</feature>
<feature type="compositionally biased region" description="Polar residues" evidence="10">
    <location>
        <begin position="439"/>
        <end position="448"/>
    </location>
</feature>
<dbReference type="InterPro" id="IPR000719">
    <property type="entry name" value="Prot_kinase_dom"/>
</dbReference>
<comment type="catalytic activity">
    <reaction evidence="8">
        <text>L-threonyl-[protein] + ATP = O-phospho-L-threonyl-[protein] + ADP + H(+)</text>
        <dbReference type="Rhea" id="RHEA:46608"/>
        <dbReference type="Rhea" id="RHEA-COMP:11060"/>
        <dbReference type="Rhea" id="RHEA-COMP:11605"/>
        <dbReference type="ChEBI" id="CHEBI:15378"/>
        <dbReference type="ChEBI" id="CHEBI:30013"/>
        <dbReference type="ChEBI" id="CHEBI:30616"/>
        <dbReference type="ChEBI" id="CHEBI:61977"/>
        <dbReference type="ChEBI" id="CHEBI:456216"/>
        <dbReference type="EC" id="2.7.11.1"/>
    </reaction>
</comment>
<dbReference type="RefSeq" id="WP_163483543.1">
    <property type="nucleotide sequence ID" value="NZ_JAAGWF010000025.1"/>
</dbReference>
<comment type="catalytic activity">
    <reaction evidence="9">
        <text>L-seryl-[protein] + ATP = O-phospho-L-seryl-[protein] + ADP + H(+)</text>
        <dbReference type="Rhea" id="RHEA:17989"/>
        <dbReference type="Rhea" id="RHEA-COMP:9863"/>
        <dbReference type="Rhea" id="RHEA-COMP:11604"/>
        <dbReference type="ChEBI" id="CHEBI:15378"/>
        <dbReference type="ChEBI" id="CHEBI:29999"/>
        <dbReference type="ChEBI" id="CHEBI:30616"/>
        <dbReference type="ChEBI" id="CHEBI:83421"/>
        <dbReference type="ChEBI" id="CHEBI:456216"/>
        <dbReference type="EC" id="2.7.11.1"/>
    </reaction>
</comment>
<dbReference type="Pfam" id="PF03793">
    <property type="entry name" value="PASTA"/>
    <property type="match status" value="1"/>
</dbReference>
<dbReference type="Gene3D" id="3.30.200.20">
    <property type="entry name" value="Phosphorylase Kinase, domain 1"/>
    <property type="match status" value="1"/>
</dbReference>
<keyword evidence="6 12" id="KW-0418">Kinase</keyword>
<dbReference type="EMBL" id="JAAGWF010000025">
    <property type="protein sequence ID" value="NEK60119.1"/>
    <property type="molecule type" value="Genomic_DNA"/>
</dbReference>
<evidence type="ECO:0000256" key="2">
    <source>
        <dbReference type="ARBA" id="ARBA00022527"/>
    </source>
</evidence>
<dbReference type="Gene3D" id="3.30.10.20">
    <property type="match status" value="1"/>
</dbReference>
<dbReference type="InterPro" id="IPR011009">
    <property type="entry name" value="Kinase-like_dom_sf"/>
</dbReference>
<sequence>MVEPGRRELGQRYQLAQLIASGGMGQVWRGTDGLLGRPVAVKVLRSEYTGDPTFRARFRAEAQHAAALSHPHIAGVYDYGETEATDGSGETLAYLVMELVEGEPLSAVLQREGRLDSTVALSVLEQTASALAEAHRVGLVHRDVKPGNILVRGDGSVKITDFGIAWSAGSVPLTRTGQVIGTPQYLSPEQAEGHLATPASDVYALGLVGYECLTGHPAFDGDNAVTIALKQVREEPEPLPDDLPGEIRTLIRRALCKDPAARMPDGAAFVAAIGDVRAGRPQPEPPPTRALAAVPAVAATGEHPAPERPPVAGSSTPPVRRRRGAALLVPALALLLGAGTAAAVFVAVAGDDGGRQPVVAAQTDDTAVVLDAADFIGRPVDEVALALSALGLLVQRQEQVTEDAVPGMVTGVEPEGSALRAGEEVLVVYAVAPPAPAPGTTTGRTSAPVTGAAGEGEPAPVVPSTQAQDVPSAEPTTPVPEPTTPSELPASGATTTVPSRPAAGTSAGPAPTTTAPPASSAPATASSTATSTSVSPPDGNGNANGNNGGNGNGGNGNGGSGDGGNGNGGNGNGQG</sequence>
<feature type="region of interest" description="Disordered" evidence="10">
    <location>
        <begin position="434"/>
        <end position="575"/>
    </location>
</feature>
<organism evidence="12 13">
    <name type="scientific">Geodermatophilus sabuli</name>
    <dbReference type="NCBI Taxonomy" id="1564158"/>
    <lineage>
        <taxon>Bacteria</taxon>
        <taxon>Bacillati</taxon>
        <taxon>Actinomycetota</taxon>
        <taxon>Actinomycetes</taxon>
        <taxon>Geodermatophilales</taxon>
        <taxon>Geodermatophilaceae</taxon>
        <taxon>Geodermatophilus</taxon>
    </lineage>
</organism>
<dbReference type="GO" id="GO:0005524">
    <property type="term" value="F:ATP binding"/>
    <property type="evidence" value="ECO:0007669"/>
    <property type="project" value="UniProtKB-KW"/>
</dbReference>
<dbReference type="Proteomes" id="UP000470246">
    <property type="component" value="Unassembled WGS sequence"/>
</dbReference>
<gene>
    <name evidence="12" type="ORF">GCU56_19870</name>
</gene>
<name>A0A7K3W5H3_9ACTN</name>
<evidence type="ECO:0000256" key="10">
    <source>
        <dbReference type="SAM" id="MobiDB-lite"/>
    </source>
</evidence>
<evidence type="ECO:0000256" key="3">
    <source>
        <dbReference type="ARBA" id="ARBA00022679"/>
    </source>
</evidence>
<evidence type="ECO:0000256" key="5">
    <source>
        <dbReference type="ARBA" id="ARBA00022741"/>
    </source>
</evidence>
<evidence type="ECO:0000256" key="7">
    <source>
        <dbReference type="ARBA" id="ARBA00022840"/>
    </source>
</evidence>
<evidence type="ECO:0000313" key="13">
    <source>
        <dbReference type="Proteomes" id="UP000470246"/>
    </source>
</evidence>
<keyword evidence="2 12" id="KW-0723">Serine/threonine-protein kinase</keyword>
<protein>
    <recommendedName>
        <fullName evidence="1">non-specific serine/threonine protein kinase</fullName>
        <ecNumber evidence="1">2.7.11.1</ecNumber>
    </recommendedName>
</protein>
<feature type="compositionally biased region" description="Gly residues" evidence="10">
    <location>
        <begin position="546"/>
        <end position="575"/>
    </location>
</feature>
<evidence type="ECO:0000256" key="8">
    <source>
        <dbReference type="ARBA" id="ARBA00047899"/>
    </source>
</evidence>
<keyword evidence="7" id="KW-0067">ATP-binding</keyword>
<proteinExistence type="predicted"/>
<evidence type="ECO:0000313" key="12">
    <source>
        <dbReference type="EMBL" id="NEK60119.1"/>
    </source>
</evidence>
<dbReference type="FunFam" id="3.30.200.20:FF:000035">
    <property type="entry name" value="Serine/threonine protein kinase Stk1"/>
    <property type="match status" value="1"/>
</dbReference>
<dbReference type="Gene3D" id="1.10.510.10">
    <property type="entry name" value="Transferase(Phosphotransferase) domain 1"/>
    <property type="match status" value="1"/>
</dbReference>
<dbReference type="GO" id="GO:0045717">
    <property type="term" value="P:negative regulation of fatty acid biosynthetic process"/>
    <property type="evidence" value="ECO:0007669"/>
    <property type="project" value="UniProtKB-ARBA"/>
</dbReference>
<dbReference type="CDD" id="cd14014">
    <property type="entry name" value="STKc_PknB_like"/>
    <property type="match status" value="1"/>
</dbReference>
<reference evidence="12 13" key="1">
    <citation type="submission" date="2020-02" db="EMBL/GenBank/DDBJ databases">
        <title>Geodermatophilus sabuli CPCC 205279 I12A-02694.</title>
        <authorList>
            <person name="Jiang Z."/>
        </authorList>
    </citation>
    <scope>NUCLEOTIDE SEQUENCE [LARGE SCALE GENOMIC DNA]</scope>
    <source>
        <strain evidence="12 13">I12A-02694</strain>
    </source>
</reference>
<evidence type="ECO:0000259" key="11">
    <source>
        <dbReference type="PROSITE" id="PS50011"/>
    </source>
</evidence>
<evidence type="ECO:0000256" key="1">
    <source>
        <dbReference type="ARBA" id="ARBA00012513"/>
    </source>
</evidence>
<dbReference type="InterPro" id="IPR008271">
    <property type="entry name" value="Ser/Thr_kinase_AS"/>
</dbReference>
<dbReference type="SMART" id="SM00220">
    <property type="entry name" value="S_TKc"/>
    <property type="match status" value="1"/>
</dbReference>
<comment type="caution">
    <text evidence="12">The sequence shown here is derived from an EMBL/GenBank/DDBJ whole genome shotgun (WGS) entry which is preliminary data.</text>
</comment>
<dbReference type="FunFam" id="1.10.510.10:FF:000021">
    <property type="entry name" value="Serine/threonine protein kinase"/>
    <property type="match status" value="1"/>
</dbReference>
<keyword evidence="3" id="KW-0808">Transferase</keyword>
<dbReference type="PROSITE" id="PS50011">
    <property type="entry name" value="PROTEIN_KINASE_DOM"/>
    <property type="match status" value="1"/>
</dbReference>
<dbReference type="PROSITE" id="PS00108">
    <property type="entry name" value="PROTEIN_KINASE_ST"/>
    <property type="match status" value="1"/>
</dbReference>
<keyword evidence="4" id="KW-0677">Repeat</keyword>
<dbReference type="PANTHER" id="PTHR43289">
    <property type="entry name" value="MITOGEN-ACTIVATED PROTEIN KINASE KINASE KINASE 20-RELATED"/>
    <property type="match status" value="1"/>
</dbReference>
<dbReference type="SUPFAM" id="SSF56112">
    <property type="entry name" value="Protein kinase-like (PK-like)"/>
    <property type="match status" value="1"/>
</dbReference>
<dbReference type="GO" id="GO:0004674">
    <property type="term" value="F:protein serine/threonine kinase activity"/>
    <property type="evidence" value="ECO:0007669"/>
    <property type="project" value="UniProtKB-KW"/>
</dbReference>
<dbReference type="PANTHER" id="PTHR43289:SF6">
    <property type="entry name" value="SERINE_THREONINE-PROTEIN KINASE NEKL-3"/>
    <property type="match status" value="1"/>
</dbReference>
<evidence type="ECO:0000256" key="9">
    <source>
        <dbReference type="ARBA" id="ARBA00048679"/>
    </source>
</evidence>
<evidence type="ECO:0000256" key="4">
    <source>
        <dbReference type="ARBA" id="ARBA00022737"/>
    </source>
</evidence>
<dbReference type="InterPro" id="IPR005543">
    <property type="entry name" value="PASTA_dom"/>
</dbReference>
<dbReference type="Pfam" id="PF00069">
    <property type="entry name" value="Pkinase"/>
    <property type="match status" value="1"/>
</dbReference>
<keyword evidence="5" id="KW-0547">Nucleotide-binding</keyword>
<evidence type="ECO:0000256" key="6">
    <source>
        <dbReference type="ARBA" id="ARBA00022777"/>
    </source>
</evidence>
<keyword evidence="13" id="KW-1185">Reference proteome</keyword>
<accession>A0A7K3W5H3</accession>
<dbReference type="AlphaFoldDB" id="A0A7K3W5H3"/>
<feature type="compositionally biased region" description="Low complexity" evidence="10">
    <location>
        <begin position="501"/>
        <end position="545"/>
    </location>
</feature>
<dbReference type="EC" id="2.7.11.1" evidence="1"/>